<gene>
    <name evidence="3" type="ORF">DO021_12115</name>
    <name evidence="2" type="ORF">EYB58_12865</name>
</gene>
<evidence type="ECO:0000313" key="3">
    <source>
        <dbReference type="EMBL" id="RAM01678.1"/>
    </source>
</evidence>
<dbReference type="Pfam" id="PF05168">
    <property type="entry name" value="HEPN"/>
    <property type="match status" value="1"/>
</dbReference>
<evidence type="ECO:0000259" key="1">
    <source>
        <dbReference type="PROSITE" id="PS50910"/>
    </source>
</evidence>
<dbReference type="EMBL" id="CP036313">
    <property type="protein sequence ID" value="QBH13733.1"/>
    <property type="molecule type" value="Genomic_DNA"/>
</dbReference>
<dbReference type="Proteomes" id="UP000293902">
    <property type="component" value="Chromosome"/>
</dbReference>
<keyword evidence="3" id="KW-0238">DNA-binding</keyword>
<dbReference type="Gene3D" id="1.20.120.330">
    <property type="entry name" value="Nucleotidyltransferases domain 2"/>
    <property type="match status" value="1"/>
</dbReference>
<protein>
    <submittedName>
        <fullName evidence="3">DNA-binding protein</fullName>
    </submittedName>
    <submittedName>
        <fullName evidence="2">HEPN domain-containing protein</fullName>
    </submittedName>
</protein>
<evidence type="ECO:0000313" key="2">
    <source>
        <dbReference type="EMBL" id="QBH13733.1"/>
    </source>
</evidence>
<evidence type="ECO:0000313" key="5">
    <source>
        <dbReference type="Proteomes" id="UP000293902"/>
    </source>
</evidence>
<dbReference type="GO" id="GO:0003677">
    <property type="term" value="F:DNA binding"/>
    <property type="evidence" value="ECO:0007669"/>
    <property type="project" value="UniProtKB-KW"/>
</dbReference>
<dbReference type="OrthoDB" id="5523994at2"/>
<reference evidence="2 5" key="2">
    <citation type="submission" date="2019-02" db="EMBL/GenBank/DDBJ databases">
        <title>Complete genome sequence of Desulfobacter hydrogenophilus AcRS1.</title>
        <authorList>
            <person name="Marietou A."/>
            <person name="Lund M.B."/>
            <person name="Marshall I.P.G."/>
            <person name="Schreiber L."/>
            <person name="Jorgensen B."/>
        </authorList>
    </citation>
    <scope>NUCLEOTIDE SEQUENCE [LARGE SCALE GENOMIC DNA]</scope>
    <source>
        <strain evidence="2 5">AcRS1</strain>
    </source>
</reference>
<dbReference type="SMART" id="SM00748">
    <property type="entry name" value="HEPN"/>
    <property type="match status" value="1"/>
</dbReference>
<dbReference type="SUPFAM" id="SSF81593">
    <property type="entry name" value="Nucleotidyltransferase substrate binding subunit/domain"/>
    <property type="match status" value="1"/>
</dbReference>
<evidence type="ECO:0000313" key="4">
    <source>
        <dbReference type="Proteomes" id="UP000248798"/>
    </source>
</evidence>
<dbReference type="InterPro" id="IPR007842">
    <property type="entry name" value="HEPN_dom"/>
</dbReference>
<proteinExistence type="predicted"/>
<feature type="domain" description="HEPN" evidence="1">
    <location>
        <begin position="14"/>
        <end position="125"/>
    </location>
</feature>
<reference evidence="3 4" key="1">
    <citation type="submission" date="2018-06" db="EMBL/GenBank/DDBJ databases">
        <title>Complete Genome Sequence of Desulfobacter hydrogenophilus (DSM3380).</title>
        <authorList>
            <person name="Marietou A."/>
            <person name="Schreiber L."/>
            <person name="Marshall I."/>
            <person name="Jorgensen B."/>
        </authorList>
    </citation>
    <scope>NUCLEOTIDE SEQUENCE [LARGE SCALE GENOMIC DNA]</scope>
    <source>
        <strain evidence="3 4">DSM 3380</strain>
    </source>
</reference>
<dbReference type="AlphaFoldDB" id="A0A328FAU6"/>
<keyword evidence="5" id="KW-1185">Reference proteome</keyword>
<organism evidence="3 4">
    <name type="scientific">Desulfobacter hydrogenophilus</name>
    <dbReference type="NCBI Taxonomy" id="2291"/>
    <lineage>
        <taxon>Bacteria</taxon>
        <taxon>Pseudomonadati</taxon>
        <taxon>Thermodesulfobacteriota</taxon>
        <taxon>Desulfobacteria</taxon>
        <taxon>Desulfobacterales</taxon>
        <taxon>Desulfobacteraceae</taxon>
        <taxon>Desulfobacter</taxon>
    </lineage>
</organism>
<accession>A0A328FAU6</accession>
<dbReference type="PROSITE" id="PS50910">
    <property type="entry name" value="HEPN"/>
    <property type="match status" value="1"/>
</dbReference>
<dbReference type="EMBL" id="QLNI01000023">
    <property type="protein sequence ID" value="RAM01678.1"/>
    <property type="molecule type" value="Genomic_DNA"/>
</dbReference>
<sequence>MGMSFLRGETKIWLTYSKENFDSANVLLKNSLFNPCLQNVQQSVEKALKTLLIEKGARLKKTHEILELKKNLEMLNIQVDISDENCDFLNSIYLPSKYPLGSVIPDFNPDESILYRSDNHSKKCN</sequence>
<name>A0A328FAU6_9BACT</name>
<dbReference type="Proteomes" id="UP000248798">
    <property type="component" value="Unassembled WGS sequence"/>
</dbReference>